<feature type="region of interest" description="Disordered" evidence="1">
    <location>
        <begin position="130"/>
        <end position="167"/>
    </location>
</feature>
<evidence type="ECO:0000256" key="1">
    <source>
        <dbReference type="SAM" id="MobiDB-lite"/>
    </source>
</evidence>
<protein>
    <submittedName>
        <fullName evidence="2">Uncharacterized protein</fullName>
    </submittedName>
</protein>
<dbReference type="Proteomes" id="UP001175000">
    <property type="component" value="Unassembled WGS sequence"/>
</dbReference>
<organism evidence="2 3">
    <name type="scientific">Immersiella caudata</name>
    <dbReference type="NCBI Taxonomy" id="314043"/>
    <lineage>
        <taxon>Eukaryota</taxon>
        <taxon>Fungi</taxon>
        <taxon>Dikarya</taxon>
        <taxon>Ascomycota</taxon>
        <taxon>Pezizomycotina</taxon>
        <taxon>Sordariomycetes</taxon>
        <taxon>Sordariomycetidae</taxon>
        <taxon>Sordariales</taxon>
        <taxon>Lasiosphaeriaceae</taxon>
        <taxon>Immersiella</taxon>
    </lineage>
</organism>
<feature type="region of interest" description="Disordered" evidence="1">
    <location>
        <begin position="200"/>
        <end position="225"/>
    </location>
</feature>
<evidence type="ECO:0000313" key="3">
    <source>
        <dbReference type="Proteomes" id="UP001175000"/>
    </source>
</evidence>
<dbReference type="AlphaFoldDB" id="A0AA39XFU7"/>
<feature type="compositionally biased region" description="Polar residues" evidence="1">
    <location>
        <begin position="136"/>
        <end position="147"/>
    </location>
</feature>
<comment type="caution">
    <text evidence="2">The sequence shown here is derived from an EMBL/GenBank/DDBJ whole genome shotgun (WGS) entry which is preliminary data.</text>
</comment>
<sequence>MMTFQLSASSPFLSPRFLAHVIATAMEKPRGLLPSWMRGAVAEGLGWRAPRAWLGPGSYRQECERQPKSPSKTEADLRLGGQVQPSMWNSIWNTEQLHMFSQPRKHARPLNAKFVMISRDQKEPAVTLPLKGKQVEIQNGGLSDSYNSRGPLRSGRGPSRGSRGLQPRGDWTITLCLLSEPHRRRQPPLVGSANHLAATLRSHNQDRKCQPSKTSRNTSGINQNQ</sequence>
<dbReference type="EMBL" id="JAULSU010000001">
    <property type="protein sequence ID" value="KAK0633228.1"/>
    <property type="molecule type" value="Genomic_DNA"/>
</dbReference>
<feature type="compositionally biased region" description="Polar residues" evidence="1">
    <location>
        <begin position="211"/>
        <end position="225"/>
    </location>
</feature>
<name>A0AA39XFU7_9PEZI</name>
<reference evidence="2" key="1">
    <citation type="submission" date="2023-06" db="EMBL/GenBank/DDBJ databases">
        <title>Genome-scale phylogeny and comparative genomics of the fungal order Sordariales.</title>
        <authorList>
            <consortium name="Lawrence Berkeley National Laboratory"/>
            <person name="Hensen N."/>
            <person name="Bonometti L."/>
            <person name="Westerberg I."/>
            <person name="Brannstrom I.O."/>
            <person name="Guillou S."/>
            <person name="Cros-Aarteil S."/>
            <person name="Calhoun S."/>
            <person name="Haridas S."/>
            <person name="Kuo A."/>
            <person name="Mondo S."/>
            <person name="Pangilinan J."/>
            <person name="Riley R."/>
            <person name="Labutti K."/>
            <person name="Andreopoulos B."/>
            <person name="Lipzen A."/>
            <person name="Chen C."/>
            <person name="Yanf M."/>
            <person name="Daum C."/>
            <person name="Ng V."/>
            <person name="Clum A."/>
            <person name="Steindorff A."/>
            <person name="Ohm R."/>
            <person name="Martin F."/>
            <person name="Silar P."/>
            <person name="Natvig D."/>
            <person name="Lalanne C."/>
            <person name="Gautier V."/>
            <person name="Ament-Velasquez S.L."/>
            <person name="Kruys A."/>
            <person name="Hutchinson M.I."/>
            <person name="Powell A.J."/>
            <person name="Barry K."/>
            <person name="Miller A.N."/>
            <person name="Grigoriev I.V."/>
            <person name="Debuchy R."/>
            <person name="Gladieux P."/>
            <person name="Thoren M.H."/>
            <person name="Johannesson H."/>
        </authorList>
    </citation>
    <scope>NUCLEOTIDE SEQUENCE</scope>
    <source>
        <strain evidence="2">CBS 606.72</strain>
    </source>
</reference>
<gene>
    <name evidence="2" type="ORF">B0T14DRAFT_58600</name>
</gene>
<keyword evidence="3" id="KW-1185">Reference proteome</keyword>
<proteinExistence type="predicted"/>
<evidence type="ECO:0000313" key="2">
    <source>
        <dbReference type="EMBL" id="KAK0633228.1"/>
    </source>
</evidence>
<accession>A0AA39XFU7</accession>
<feature type="compositionally biased region" description="Low complexity" evidence="1">
    <location>
        <begin position="148"/>
        <end position="167"/>
    </location>
</feature>